<reference evidence="3 4" key="1">
    <citation type="journal article" date="2019" name="Int. J. Syst. Evol. Microbiol.">
        <title>The Global Catalogue of Microorganisms (GCM) 10K type strain sequencing project: providing services to taxonomists for standard genome sequencing and annotation.</title>
        <authorList>
            <consortium name="The Broad Institute Genomics Platform"/>
            <consortium name="The Broad Institute Genome Sequencing Center for Infectious Disease"/>
            <person name="Wu L."/>
            <person name="Ma J."/>
        </authorList>
    </citation>
    <scope>NUCLEOTIDE SEQUENCE [LARGE SCALE GENOMIC DNA]</scope>
    <source>
        <strain evidence="3 4">JCM 10425</strain>
    </source>
</reference>
<gene>
    <name evidence="3" type="ORF">GCM10009539_29450</name>
</gene>
<feature type="domain" description="Nitroreductase" evidence="1">
    <location>
        <begin position="258"/>
        <end position="430"/>
    </location>
</feature>
<dbReference type="NCBIfam" id="TIGR03605">
    <property type="entry name" value="antibiot_sagB"/>
    <property type="match status" value="1"/>
</dbReference>
<evidence type="ECO:0000313" key="4">
    <source>
        <dbReference type="Proteomes" id="UP001500967"/>
    </source>
</evidence>
<dbReference type="InterPro" id="IPR052544">
    <property type="entry name" value="Bacteriocin_Proc_Enz"/>
</dbReference>
<evidence type="ECO:0000259" key="1">
    <source>
        <dbReference type="Pfam" id="PF00881"/>
    </source>
</evidence>
<keyword evidence="4" id="KW-1185">Reference proteome</keyword>
<sequence length="447" mass="48416">MSTIRTRYRLRRSARLVEHGGNAVLTAPRSLLDCRHLSPAQLDLIRRLATSEVPGDDPAEVAVIQPLDRALWLTTSVYEQDTPLFRSDPVTSASEFRRVAERDGSGVVAGAATTFSRFVTVTPSAEGFVVESPLSTHRVVITDARAWSALFALAAGTDAAADGVTRVLSAELARLGLLQPAGGPETTELGRRQWSRCDLLLHTRSRRGRHENPSGGTLWARGSFEPPPAVPSPLPGAEIPLRVPAAPPDAPLFEVLDTRVSVRRHGTRPITVDQLGEFLYRCARVETRVDGDGRTRPWRPYPSGGGTYELELYVNASDVDGLERGLYRYAGDRHALETVSRDAALVRRLAADAQLSASSTGEPAPQVVILLAARFGRVMWKYESIGYAVVLKDVGVLFSTMYQVATALGLAPCALGTGNSDLFSLARGVPYHEETTVGEFLLGSRPD</sequence>
<dbReference type="EMBL" id="BAAAGX010000010">
    <property type="protein sequence ID" value="GAA0242162.1"/>
    <property type="molecule type" value="Genomic_DNA"/>
</dbReference>
<dbReference type="Gene3D" id="3.40.109.10">
    <property type="entry name" value="NADH Oxidase"/>
    <property type="match status" value="1"/>
</dbReference>
<dbReference type="Pfam" id="PF00881">
    <property type="entry name" value="Nitroreductase"/>
    <property type="match status" value="1"/>
</dbReference>
<evidence type="ECO:0000313" key="3">
    <source>
        <dbReference type="EMBL" id="GAA0242162.1"/>
    </source>
</evidence>
<dbReference type="InterPro" id="IPR054488">
    <property type="entry name" value="ThcOx_dom2"/>
</dbReference>
<organism evidence="3 4">
    <name type="scientific">Cryptosporangium japonicum</name>
    <dbReference type="NCBI Taxonomy" id="80872"/>
    <lineage>
        <taxon>Bacteria</taxon>
        <taxon>Bacillati</taxon>
        <taxon>Actinomycetota</taxon>
        <taxon>Actinomycetes</taxon>
        <taxon>Cryptosporangiales</taxon>
        <taxon>Cryptosporangiaceae</taxon>
        <taxon>Cryptosporangium</taxon>
    </lineage>
</organism>
<protein>
    <submittedName>
        <fullName evidence="3">SagB family peptide dehydrogenase</fullName>
    </submittedName>
</protein>
<dbReference type="InterPro" id="IPR020051">
    <property type="entry name" value="SagB-type_dehydrogenase"/>
</dbReference>
<accession>A0ABN0U8F5</accession>
<comment type="caution">
    <text evidence="3">The sequence shown here is derived from an EMBL/GenBank/DDBJ whole genome shotgun (WGS) entry which is preliminary data.</text>
</comment>
<dbReference type="CDD" id="cd02142">
    <property type="entry name" value="McbC_SagB-like_oxidoreductase"/>
    <property type="match status" value="1"/>
</dbReference>
<dbReference type="PANTHER" id="PTHR43745">
    <property type="entry name" value="NITROREDUCTASE MJ1384-RELATED"/>
    <property type="match status" value="1"/>
</dbReference>
<dbReference type="SUPFAM" id="SSF55469">
    <property type="entry name" value="FMN-dependent nitroreductase-like"/>
    <property type="match status" value="1"/>
</dbReference>
<proteinExistence type="predicted"/>
<dbReference type="RefSeq" id="WP_344649367.1">
    <property type="nucleotide sequence ID" value="NZ_BAAAGX010000010.1"/>
</dbReference>
<dbReference type="Proteomes" id="UP001500967">
    <property type="component" value="Unassembled WGS sequence"/>
</dbReference>
<dbReference type="PANTHER" id="PTHR43745:SF2">
    <property type="entry name" value="NITROREDUCTASE MJ1384-RELATED"/>
    <property type="match status" value="1"/>
</dbReference>
<dbReference type="InterPro" id="IPR000415">
    <property type="entry name" value="Nitroreductase-like"/>
</dbReference>
<dbReference type="InterPro" id="IPR029479">
    <property type="entry name" value="Nitroreductase"/>
</dbReference>
<dbReference type="Pfam" id="PF22767">
    <property type="entry name" value="ThcOx"/>
    <property type="match status" value="1"/>
</dbReference>
<evidence type="ECO:0000259" key="2">
    <source>
        <dbReference type="Pfam" id="PF22767"/>
    </source>
</evidence>
<feature type="domain" description="Cyanobactin oxidase ThcOx second" evidence="2">
    <location>
        <begin position="114"/>
        <end position="211"/>
    </location>
</feature>
<name>A0ABN0U8F5_9ACTN</name>